<dbReference type="Proteomes" id="UP000790709">
    <property type="component" value="Unassembled WGS sequence"/>
</dbReference>
<protein>
    <submittedName>
        <fullName evidence="1">Uncharacterized protein</fullName>
    </submittedName>
</protein>
<accession>A0ACB8B4X2</accession>
<evidence type="ECO:0000313" key="1">
    <source>
        <dbReference type="EMBL" id="KAH7920594.1"/>
    </source>
</evidence>
<evidence type="ECO:0000313" key="2">
    <source>
        <dbReference type="Proteomes" id="UP000790709"/>
    </source>
</evidence>
<keyword evidence="2" id="KW-1185">Reference proteome</keyword>
<name>A0ACB8B4X2_9AGAM</name>
<gene>
    <name evidence="1" type="ORF">BV22DRAFT_1050243</name>
</gene>
<reference evidence="1" key="1">
    <citation type="journal article" date="2021" name="New Phytol.">
        <title>Evolutionary innovations through gain and loss of genes in the ectomycorrhizal Boletales.</title>
        <authorList>
            <person name="Wu G."/>
            <person name="Miyauchi S."/>
            <person name="Morin E."/>
            <person name="Kuo A."/>
            <person name="Drula E."/>
            <person name="Varga T."/>
            <person name="Kohler A."/>
            <person name="Feng B."/>
            <person name="Cao Y."/>
            <person name="Lipzen A."/>
            <person name="Daum C."/>
            <person name="Hundley H."/>
            <person name="Pangilinan J."/>
            <person name="Johnson J."/>
            <person name="Barry K."/>
            <person name="LaButti K."/>
            <person name="Ng V."/>
            <person name="Ahrendt S."/>
            <person name="Min B."/>
            <person name="Choi I.G."/>
            <person name="Park H."/>
            <person name="Plett J.M."/>
            <person name="Magnuson J."/>
            <person name="Spatafora J.W."/>
            <person name="Nagy L.G."/>
            <person name="Henrissat B."/>
            <person name="Grigoriev I.V."/>
            <person name="Yang Z.L."/>
            <person name="Xu J."/>
            <person name="Martin F.M."/>
        </authorList>
    </citation>
    <scope>NUCLEOTIDE SEQUENCE</scope>
    <source>
        <strain evidence="1">KUC20120723A-06</strain>
    </source>
</reference>
<proteinExistence type="predicted"/>
<dbReference type="EMBL" id="MU266570">
    <property type="protein sequence ID" value="KAH7920594.1"/>
    <property type="molecule type" value="Genomic_DNA"/>
</dbReference>
<sequence>RYSKTPRSQIVAKPTQQSFYPPTWRDVLDRAKAISRCEAIDNPFPARDLFIKGPAIEYLTEAVSEVEGEGTVLDGYFWEEHKASMAILLYEDIGTFRSEIKKVARATVKAKCRLFPAGVTDREACATGVREAVQDLLDEGSYLHGGVDEQGRSDNFASDILREVTINAFYEGKSALAMLFPKMFRKEAPRGAVALSGTILKNAIDEYEDGAYSEKKLSKDVYSNVYDTIISLMDDLDEDPYHSAKCRRLRQAWATAATYGFTLVLYQHY</sequence>
<comment type="caution">
    <text evidence="1">The sequence shown here is derived from an EMBL/GenBank/DDBJ whole genome shotgun (WGS) entry which is preliminary data.</text>
</comment>
<feature type="non-terminal residue" evidence="1">
    <location>
        <position position="1"/>
    </location>
</feature>
<organism evidence="1 2">
    <name type="scientific">Leucogyrophana mollusca</name>
    <dbReference type="NCBI Taxonomy" id="85980"/>
    <lineage>
        <taxon>Eukaryota</taxon>
        <taxon>Fungi</taxon>
        <taxon>Dikarya</taxon>
        <taxon>Basidiomycota</taxon>
        <taxon>Agaricomycotina</taxon>
        <taxon>Agaricomycetes</taxon>
        <taxon>Agaricomycetidae</taxon>
        <taxon>Boletales</taxon>
        <taxon>Boletales incertae sedis</taxon>
        <taxon>Leucogyrophana</taxon>
    </lineage>
</organism>